<keyword evidence="1" id="KW-0547">Nucleotide-binding</keyword>
<feature type="compositionally biased region" description="Low complexity" evidence="3">
    <location>
        <begin position="414"/>
        <end position="435"/>
    </location>
</feature>
<dbReference type="Pfam" id="PF13191">
    <property type="entry name" value="AAA_16"/>
    <property type="match status" value="1"/>
</dbReference>
<dbReference type="GO" id="GO:0005737">
    <property type="term" value="C:cytoplasm"/>
    <property type="evidence" value="ECO:0007669"/>
    <property type="project" value="TreeGrafter"/>
</dbReference>
<evidence type="ECO:0000313" key="6">
    <source>
        <dbReference type="Proteomes" id="UP000007882"/>
    </source>
</evidence>
<dbReference type="GO" id="GO:0004016">
    <property type="term" value="F:adenylate cyclase activity"/>
    <property type="evidence" value="ECO:0007669"/>
    <property type="project" value="TreeGrafter"/>
</dbReference>
<dbReference type="eggNOG" id="COG0457">
    <property type="taxonomic scope" value="Bacteria"/>
</dbReference>
<protein>
    <recommendedName>
        <fullName evidence="4">Orc1-like AAA ATPase domain-containing protein</fullName>
    </recommendedName>
</protein>
<evidence type="ECO:0000256" key="1">
    <source>
        <dbReference type="ARBA" id="ARBA00022741"/>
    </source>
</evidence>
<dbReference type="HOGENOM" id="CLU_543633_0_0_11"/>
<keyword evidence="2" id="KW-0067">ATP-binding</keyword>
<accession>I0HF65</accession>
<proteinExistence type="predicted"/>
<dbReference type="GO" id="GO:0005524">
    <property type="term" value="F:ATP binding"/>
    <property type="evidence" value="ECO:0007669"/>
    <property type="project" value="UniProtKB-KW"/>
</dbReference>
<feature type="region of interest" description="Disordered" evidence="3">
    <location>
        <begin position="402"/>
        <end position="501"/>
    </location>
</feature>
<evidence type="ECO:0000256" key="2">
    <source>
        <dbReference type="ARBA" id="ARBA00022840"/>
    </source>
</evidence>
<dbReference type="RefSeq" id="WP_014446538.1">
    <property type="nucleotide sequence ID" value="NC_017093.1"/>
</dbReference>
<evidence type="ECO:0000259" key="4">
    <source>
        <dbReference type="Pfam" id="PF13191"/>
    </source>
</evidence>
<evidence type="ECO:0000313" key="5">
    <source>
        <dbReference type="EMBL" id="BAL91652.1"/>
    </source>
</evidence>
<dbReference type="STRING" id="512565.AMIS_64320"/>
<evidence type="ECO:0000256" key="3">
    <source>
        <dbReference type="SAM" id="MobiDB-lite"/>
    </source>
</evidence>
<dbReference type="AlphaFoldDB" id="I0HF65"/>
<feature type="domain" description="Orc1-like AAA ATPase" evidence="4">
    <location>
        <begin position="4"/>
        <end position="162"/>
    </location>
</feature>
<name>I0HF65_ACTM4</name>
<dbReference type="Proteomes" id="UP000007882">
    <property type="component" value="Chromosome"/>
</dbReference>
<dbReference type="InterPro" id="IPR041664">
    <property type="entry name" value="AAA_16"/>
</dbReference>
<dbReference type="PANTHER" id="PTHR16305:SF35">
    <property type="entry name" value="TRANSCRIPTIONAL ACTIVATOR DOMAIN"/>
    <property type="match status" value="1"/>
</dbReference>
<dbReference type="PANTHER" id="PTHR16305">
    <property type="entry name" value="TESTICULAR SOLUBLE ADENYLYL CYCLASE"/>
    <property type="match status" value="1"/>
</dbReference>
<gene>
    <name evidence="5" type="ordered locus">AMIS_64320</name>
</gene>
<dbReference type="EMBL" id="AP012319">
    <property type="protein sequence ID" value="BAL91652.1"/>
    <property type="molecule type" value="Genomic_DNA"/>
</dbReference>
<keyword evidence="6" id="KW-1185">Reference proteome</keyword>
<dbReference type="OrthoDB" id="3543649at2"/>
<dbReference type="InterPro" id="IPR027417">
    <property type="entry name" value="P-loop_NTPase"/>
</dbReference>
<dbReference type="SUPFAM" id="SSF52540">
    <property type="entry name" value="P-loop containing nucleoside triphosphate hydrolases"/>
    <property type="match status" value="1"/>
</dbReference>
<organism evidence="5 6">
    <name type="scientific">Actinoplanes missouriensis (strain ATCC 14538 / DSM 43046 / CBS 188.64 / JCM 3121 / NBRC 102363 / NCIMB 12654 / NRRL B-3342 / UNCC 431)</name>
    <dbReference type="NCBI Taxonomy" id="512565"/>
    <lineage>
        <taxon>Bacteria</taxon>
        <taxon>Bacillati</taxon>
        <taxon>Actinomycetota</taxon>
        <taxon>Actinomycetes</taxon>
        <taxon>Micromonosporales</taxon>
        <taxon>Micromonosporaceae</taxon>
        <taxon>Actinoplanes</taxon>
    </lineage>
</organism>
<feature type="compositionally biased region" description="Low complexity" evidence="3">
    <location>
        <begin position="477"/>
        <end position="493"/>
    </location>
</feature>
<reference evidence="5 6" key="1">
    <citation type="submission" date="2012-02" db="EMBL/GenBank/DDBJ databases">
        <title>Complete genome sequence of Actinoplanes missouriensis 431 (= NBRC 102363).</title>
        <authorList>
            <person name="Ohnishi Y."/>
            <person name="Ishikawa J."/>
            <person name="Sekine M."/>
            <person name="Hosoyama A."/>
            <person name="Harada T."/>
            <person name="Narita H."/>
            <person name="Hata T."/>
            <person name="Konno Y."/>
            <person name="Tutikane K."/>
            <person name="Fujita N."/>
            <person name="Horinouchi S."/>
            <person name="Hayakawa M."/>
        </authorList>
    </citation>
    <scope>NUCLEOTIDE SEQUENCE [LARGE SCALE GENOMIC DNA]</scope>
    <source>
        <strain evidence="6">ATCC 14538 / DSM 43046 / CBS 188.64 / JCM 3121 / NBRC 102363 / NCIMB 12654 / NRRL B-3342 / UNCC 431</strain>
    </source>
</reference>
<sequence length="501" mass="52725">MGTRLVARVAEVVALDRLRADAAAGSGAVALLTGEAGIGKTAVVEEAVARAAAAGVTVLTGRADPDEGAPAFWPWRRLLDCGLPGLTPDLLDTVGAGDTGETPAAARFRVMHAVLGALRTAAAGRDGGLVLVLEDLHWADPASLALLELVCREVAGTRLLVIATARTLDRELAGAETLALTPWDPPTVATYLAQRAGTAVHASWPGVVHRLGGGNPLYTRELARLLAAGDRLRHPAGGMDLPDGLLRLVGRRIAALSPPTREMLGLAAALGADVDVTVLGRIAATPIEPLVTEAIDAGVLVEDPWAPDRLRFAHELVRQARYAALSRPERIDAHRRIADALEVSGARPGETARHRVRAVVDEASRRAARQACEAAARAATRQRDHSAAATWLGQALEFAPDDPWLRLAGPRPPATTGGSRSRSRTATRPWRWPRPSGGRISARRRHRGYGVSAARWHPPCSTSASGPSPSPVHCRTPCGPVSSPSRPPCSWRSAGTPAPSR</sequence>
<dbReference type="PATRIC" id="fig|512565.3.peg.6434"/>
<dbReference type="KEGG" id="ams:AMIS_64320"/>